<protein>
    <submittedName>
        <fullName evidence="2">DUF1697 domain-containing protein</fullName>
    </submittedName>
</protein>
<evidence type="ECO:0000313" key="1">
    <source>
        <dbReference type="EMBL" id="TWX61926.1"/>
    </source>
</evidence>
<dbReference type="InterPro" id="IPR012545">
    <property type="entry name" value="DUF1697"/>
</dbReference>
<reference evidence="2 4" key="1">
    <citation type="submission" date="2019-07" db="EMBL/GenBank/DDBJ databases">
        <title>Genomes of sea-ice associated Colwellia species.</title>
        <authorList>
            <person name="Bowman J.P."/>
        </authorList>
    </citation>
    <scope>NUCLEOTIDE SEQUENCE [LARGE SCALE GENOMIC DNA]</scope>
    <source>
        <strain evidence="1 3">ACAM 607</strain>
        <strain evidence="2 4">IC036</strain>
    </source>
</reference>
<evidence type="ECO:0000313" key="4">
    <source>
        <dbReference type="Proteomes" id="UP000321917"/>
    </source>
</evidence>
<dbReference type="PANTHER" id="PTHR36439:SF1">
    <property type="entry name" value="DUF1697 DOMAIN-CONTAINING PROTEIN"/>
    <property type="match status" value="1"/>
</dbReference>
<dbReference type="AlphaFoldDB" id="A0A5C6QRJ4"/>
<evidence type="ECO:0000313" key="2">
    <source>
        <dbReference type="EMBL" id="TWX71258.1"/>
    </source>
</evidence>
<dbReference type="PIRSF" id="PIRSF008502">
    <property type="entry name" value="UCP008502"/>
    <property type="match status" value="1"/>
</dbReference>
<dbReference type="RefSeq" id="WP_146798496.1">
    <property type="nucleotide sequence ID" value="NZ_VOLP01000006.1"/>
</dbReference>
<gene>
    <name evidence="1" type="ORF">ESZ26_04755</name>
    <name evidence="2" type="ORF">ESZ27_02335</name>
</gene>
<dbReference type="SUPFAM" id="SSF160379">
    <property type="entry name" value="SP0830-like"/>
    <property type="match status" value="1"/>
</dbReference>
<dbReference type="Gene3D" id="3.30.70.1260">
    <property type="entry name" value="bacterial protein sp0830 like"/>
    <property type="match status" value="1"/>
</dbReference>
<evidence type="ECO:0000313" key="3">
    <source>
        <dbReference type="Proteomes" id="UP000321525"/>
    </source>
</evidence>
<organism evidence="2 4">
    <name type="scientific">Colwellia hornerae</name>
    <dbReference type="NCBI Taxonomy" id="89402"/>
    <lineage>
        <taxon>Bacteria</taxon>
        <taxon>Pseudomonadati</taxon>
        <taxon>Pseudomonadota</taxon>
        <taxon>Gammaproteobacteria</taxon>
        <taxon>Alteromonadales</taxon>
        <taxon>Colwelliaceae</taxon>
        <taxon>Colwellia</taxon>
    </lineage>
</organism>
<dbReference type="OrthoDB" id="9806494at2"/>
<sequence length="160" mass="18015">MAELTILYQSLMLENINTYIQSGNVVFQSANNKEELKSSLETAIHAYFNFDVEVLILTKSELANTANKLPFSDINIEQEGSKILIFFLSKKVSDDQTQVLARYLTNAEQLVIGKEVIYLYCPQGLGKSKLTNKLIEKKLQLTATARNIKTVHKLLLLCDG</sequence>
<accession>A0A5C6QRJ4</accession>
<dbReference type="Proteomes" id="UP000321917">
    <property type="component" value="Unassembled WGS sequence"/>
</dbReference>
<dbReference type="Proteomes" id="UP000321525">
    <property type="component" value="Unassembled WGS sequence"/>
</dbReference>
<keyword evidence="3" id="KW-1185">Reference proteome</keyword>
<dbReference type="EMBL" id="VOLQ01000003">
    <property type="protein sequence ID" value="TWX71258.1"/>
    <property type="molecule type" value="Genomic_DNA"/>
</dbReference>
<dbReference type="EMBL" id="VOLR01000005">
    <property type="protein sequence ID" value="TWX61926.1"/>
    <property type="molecule type" value="Genomic_DNA"/>
</dbReference>
<proteinExistence type="predicted"/>
<comment type="caution">
    <text evidence="2">The sequence shown here is derived from an EMBL/GenBank/DDBJ whole genome shotgun (WGS) entry which is preliminary data.</text>
</comment>
<dbReference type="Gene3D" id="3.30.70.1280">
    <property type="entry name" value="SP0830-like domains"/>
    <property type="match status" value="1"/>
</dbReference>
<dbReference type="Pfam" id="PF08002">
    <property type="entry name" value="DUF1697"/>
    <property type="match status" value="1"/>
</dbReference>
<name>A0A5C6QRJ4_9GAMM</name>
<dbReference type="PANTHER" id="PTHR36439">
    <property type="entry name" value="BLL4334 PROTEIN"/>
    <property type="match status" value="1"/>
</dbReference>